<dbReference type="InterPro" id="IPR007278">
    <property type="entry name" value="DUF397"/>
</dbReference>
<proteinExistence type="predicted"/>
<dbReference type="Pfam" id="PF04149">
    <property type="entry name" value="DUF397"/>
    <property type="match status" value="1"/>
</dbReference>
<keyword evidence="3" id="KW-1185">Reference proteome</keyword>
<dbReference type="OrthoDB" id="4570646at2"/>
<protein>
    <recommendedName>
        <fullName evidence="1">DUF397 domain-containing protein</fullName>
    </recommendedName>
</protein>
<dbReference type="STRING" id="2017.SAMN05444320_102322"/>
<dbReference type="Proteomes" id="UP000184501">
    <property type="component" value="Unassembled WGS sequence"/>
</dbReference>
<sequence length="63" mass="6770">MEMARWRTSSRTTGGGNCVEVAPVTAEVAVRDSKNRSGPMLLFPRTAFVAFVGKVKSGRLDLG</sequence>
<dbReference type="AlphaFoldDB" id="A0A1M4YD93"/>
<evidence type="ECO:0000313" key="2">
    <source>
        <dbReference type="EMBL" id="SHF03794.1"/>
    </source>
</evidence>
<evidence type="ECO:0000313" key="3">
    <source>
        <dbReference type="Proteomes" id="UP000184501"/>
    </source>
</evidence>
<reference evidence="2 3" key="1">
    <citation type="submission" date="2016-11" db="EMBL/GenBank/DDBJ databases">
        <authorList>
            <person name="Jaros S."/>
            <person name="Januszkiewicz K."/>
            <person name="Wedrychowicz H."/>
        </authorList>
    </citation>
    <scope>NUCLEOTIDE SEQUENCE [LARGE SCALE GENOMIC DNA]</scope>
    <source>
        <strain evidence="2 3">DSM 44523</strain>
    </source>
</reference>
<name>A0A1M4YD93_STRHI</name>
<evidence type="ECO:0000259" key="1">
    <source>
        <dbReference type="Pfam" id="PF04149"/>
    </source>
</evidence>
<gene>
    <name evidence="2" type="ORF">SAMN05444320_102322</name>
</gene>
<feature type="domain" description="DUF397" evidence="1">
    <location>
        <begin position="4"/>
        <end position="56"/>
    </location>
</feature>
<accession>A0A1M4YD93</accession>
<dbReference type="EMBL" id="FQVN01000002">
    <property type="protein sequence ID" value="SHF03794.1"/>
    <property type="molecule type" value="Genomic_DNA"/>
</dbReference>
<organism evidence="2 3">
    <name type="scientific">Streptoalloteichus hindustanus</name>
    <dbReference type="NCBI Taxonomy" id="2017"/>
    <lineage>
        <taxon>Bacteria</taxon>
        <taxon>Bacillati</taxon>
        <taxon>Actinomycetota</taxon>
        <taxon>Actinomycetes</taxon>
        <taxon>Pseudonocardiales</taxon>
        <taxon>Pseudonocardiaceae</taxon>
        <taxon>Streptoalloteichus</taxon>
    </lineage>
</organism>